<dbReference type="GO" id="GO:0006508">
    <property type="term" value="P:proteolysis"/>
    <property type="evidence" value="ECO:0007669"/>
    <property type="project" value="UniProtKB-KW"/>
</dbReference>
<dbReference type="Gene3D" id="3.40.630.10">
    <property type="entry name" value="Zn peptidases"/>
    <property type="match status" value="2"/>
</dbReference>
<evidence type="ECO:0000256" key="7">
    <source>
        <dbReference type="RuleBase" id="RU361240"/>
    </source>
</evidence>
<keyword evidence="5 7" id="KW-0378">Hydrolase</keyword>
<comment type="cofactor">
    <cofactor evidence="1">
        <name>Zn(2+)</name>
        <dbReference type="ChEBI" id="CHEBI:29105"/>
    </cofactor>
</comment>
<proteinExistence type="inferred from homology"/>
<evidence type="ECO:0000259" key="8">
    <source>
        <dbReference type="Pfam" id="PF02225"/>
    </source>
</evidence>
<organism evidence="10 11">
    <name type="scientific">Fusarium poae</name>
    <dbReference type="NCBI Taxonomy" id="36050"/>
    <lineage>
        <taxon>Eukaryota</taxon>
        <taxon>Fungi</taxon>
        <taxon>Dikarya</taxon>
        <taxon>Ascomycota</taxon>
        <taxon>Pezizomycotina</taxon>
        <taxon>Sordariomycetes</taxon>
        <taxon>Hypocreomycetidae</taxon>
        <taxon>Hypocreales</taxon>
        <taxon>Nectriaceae</taxon>
        <taxon>Fusarium</taxon>
    </lineage>
</organism>
<dbReference type="PANTHER" id="PTHR12147:SF26">
    <property type="entry name" value="PEPTIDASE M28 DOMAIN-CONTAINING PROTEIN"/>
    <property type="match status" value="1"/>
</dbReference>
<sequence length="395" mass="42288">MRFGTTRATLMLLAPIHALAKSNKLDSVSFQADIKTDNLLLNLEALNDISFDSGGNRAFGLPGYNASADYIYKRVSEVKNAEVRRQYFTVISASVNFIDLRVDDKPIHISGLTYSPSTSGEGITAEIALGPEGAAGCDASSYGDLDVKGKIVLVQRFSCPNSDTLAGRVMAGAAAGASAVIFYHDLSTNVTGGSLSSGSSLILELFIALSNYKTENRIRFAWWGAEEKGLLGSTFYTSNLAITDVNDLLVYLNFDMVGNGYFGVADTDGSSYGSKAPKGSEATEKIFADYFTSQGIETTPVALTNGSDYASFWQNLNKPFGFLHTGTGVEQDPCYHQACDTIDNVNSKTLTINAKAAAHILATLDERGSKLIPKTKVTDTTLHSLQQRSVGTHLG</sequence>
<feature type="domain" description="Peptidase M28" evidence="9">
    <location>
        <begin position="197"/>
        <end position="359"/>
    </location>
</feature>
<dbReference type="Gene3D" id="3.50.30.30">
    <property type="match status" value="1"/>
</dbReference>
<evidence type="ECO:0000313" key="10">
    <source>
        <dbReference type="EMBL" id="OBS17146.1"/>
    </source>
</evidence>
<evidence type="ECO:0000256" key="4">
    <source>
        <dbReference type="ARBA" id="ARBA00022723"/>
    </source>
</evidence>
<evidence type="ECO:0000256" key="2">
    <source>
        <dbReference type="ARBA" id="ARBA00005634"/>
    </source>
</evidence>
<feature type="signal peptide" evidence="7">
    <location>
        <begin position="1"/>
        <end position="20"/>
    </location>
</feature>
<dbReference type="AlphaFoldDB" id="A0A1B8A9J2"/>
<dbReference type="Proteomes" id="UP000091967">
    <property type="component" value="Unassembled WGS sequence"/>
</dbReference>
<dbReference type="InterPro" id="IPR045175">
    <property type="entry name" value="M28_fam"/>
</dbReference>
<keyword evidence="11" id="KW-1185">Reference proteome</keyword>
<dbReference type="PANTHER" id="PTHR12147">
    <property type="entry name" value="METALLOPEPTIDASE M28 FAMILY MEMBER"/>
    <property type="match status" value="1"/>
</dbReference>
<dbReference type="GO" id="GO:0008235">
    <property type="term" value="F:metalloexopeptidase activity"/>
    <property type="evidence" value="ECO:0007669"/>
    <property type="project" value="InterPro"/>
</dbReference>
<dbReference type="GO" id="GO:0046872">
    <property type="term" value="F:metal ion binding"/>
    <property type="evidence" value="ECO:0007669"/>
    <property type="project" value="UniProtKB-KW"/>
</dbReference>
<dbReference type="Pfam" id="PF02225">
    <property type="entry name" value="PA"/>
    <property type="match status" value="1"/>
</dbReference>
<keyword evidence="4 7" id="KW-0479">Metal-binding</keyword>
<protein>
    <recommendedName>
        <fullName evidence="7">Peptide hydrolase</fullName>
        <ecNumber evidence="7">3.4.-.-</ecNumber>
    </recommendedName>
</protein>
<dbReference type="SUPFAM" id="SSF52025">
    <property type="entry name" value="PA domain"/>
    <property type="match status" value="1"/>
</dbReference>
<dbReference type="InterPro" id="IPR003137">
    <property type="entry name" value="PA_domain"/>
</dbReference>
<comment type="caution">
    <text evidence="10">The sequence shown here is derived from an EMBL/GenBank/DDBJ whole genome shotgun (WGS) entry which is preliminary data.</text>
</comment>
<evidence type="ECO:0000256" key="1">
    <source>
        <dbReference type="ARBA" id="ARBA00001947"/>
    </source>
</evidence>
<evidence type="ECO:0000259" key="9">
    <source>
        <dbReference type="Pfam" id="PF04389"/>
    </source>
</evidence>
<evidence type="ECO:0000256" key="6">
    <source>
        <dbReference type="ARBA" id="ARBA00022833"/>
    </source>
</evidence>
<keyword evidence="7" id="KW-0732">Signal</keyword>
<evidence type="ECO:0000256" key="5">
    <source>
        <dbReference type="ARBA" id="ARBA00022801"/>
    </source>
</evidence>
<keyword evidence="3 7" id="KW-0645">Protease</keyword>
<feature type="domain" description="PA" evidence="8">
    <location>
        <begin position="124"/>
        <end position="189"/>
    </location>
</feature>
<dbReference type="EMBL" id="LYXU01000042">
    <property type="protein sequence ID" value="OBS17146.1"/>
    <property type="molecule type" value="Genomic_DNA"/>
</dbReference>
<dbReference type="InterPro" id="IPR007484">
    <property type="entry name" value="Peptidase_M28"/>
</dbReference>
<keyword evidence="6 7" id="KW-0862">Zinc</keyword>
<dbReference type="EC" id="3.4.-.-" evidence="7"/>
<name>A0A1B8A9J2_FUSPO</name>
<accession>A0A1B8A9J2</accession>
<dbReference type="InterPro" id="IPR046450">
    <property type="entry name" value="PA_dom_sf"/>
</dbReference>
<reference evidence="10 11" key="1">
    <citation type="submission" date="2016-06" db="EMBL/GenBank/DDBJ databases">
        <title>Living apart together: crosstalk between the core and supernumerary genomes in a fungal plant pathogen.</title>
        <authorList>
            <person name="Vanheule A."/>
            <person name="Audenaert K."/>
            <person name="Warris S."/>
            <person name="Van De Geest H."/>
            <person name="Schijlen E."/>
            <person name="Hofte M."/>
            <person name="De Saeger S."/>
            <person name="Haesaert G."/>
            <person name="Waalwijk C."/>
            <person name="Van Der Lee T."/>
        </authorList>
    </citation>
    <scope>NUCLEOTIDE SEQUENCE [LARGE SCALE GENOMIC DNA]</scope>
    <source>
        <strain evidence="10 11">2516</strain>
    </source>
</reference>
<comment type="similarity">
    <text evidence="2">Belongs to the peptidase M28 family. M28B subfamily.</text>
</comment>
<gene>
    <name evidence="10" type="ORF">FPOA_12323</name>
</gene>
<feature type="chain" id="PRO_5008447806" description="Peptide hydrolase" evidence="7">
    <location>
        <begin position="21"/>
        <end position="395"/>
    </location>
</feature>
<dbReference type="STRING" id="36050.A0A1B8A9J2"/>
<evidence type="ECO:0000256" key="3">
    <source>
        <dbReference type="ARBA" id="ARBA00022670"/>
    </source>
</evidence>
<dbReference type="Pfam" id="PF04389">
    <property type="entry name" value="Peptidase_M28"/>
    <property type="match status" value="1"/>
</dbReference>
<dbReference type="SUPFAM" id="SSF53187">
    <property type="entry name" value="Zn-dependent exopeptidases"/>
    <property type="match status" value="1"/>
</dbReference>
<evidence type="ECO:0000313" key="11">
    <source>
        <dbReference type="Proteomes" id="UP000091967"/>
    </source>
</evidence>